<dbReference type="EMBL" id="CAJQYY010000020">
    <property type="protein sequence ID" value="CAG4908113.1"/>
    <property type="molecule type" value="Genomic_DNA"/>
</dbReference>
<keyword evidence="6 8" id="KW-0408">Iron</keyword>
<feature type="chain" id="PRO_5045153880" evidence="10">
    <location>
        <begin position="29"/>
        <end position="254"/>
    </location>
</feature>
<keyword evidence="12" id="KW-0560">Oxidoreductase</keyword>
<keyword evidence="3 9" id="KW-0812">Transmembrane</keyword>
<dbReference type="InterPro" id="IPR009056">
    <property type="entry name" value="Cyt_c-like_dom"/>
</dbReference>
<keyword evidence="4 8" id="KW-0479">Metal-binding</keyword>
<evidence type="ECO:0000256" key="2">
    <source>
        <dbReference type="ARBA" id="ARBA00022617"/>
    </source>
</evidence>
<feature type="domain" description="Cytochrome c" evidence="11">
    <location>
        <begin position="45"/>
        <end position="217"/>
    </location>
</feature>
<dbReference type="Pfam" id="PF02167">
    <property type="entry name" value="Cytochrom_C1"/>
    <property type="match status" value="1"/>
</dbReference>
<evidence type="ECO:0000256" key="7">
    <source>
        <dbReference type="ARBA" id="ARBA00023136"/>
    </source>
</evidence>
<dbReference type="Gene3D" id="1.10.760.10">
    <property type="entry name" value="Cytochrome c-like domain"/>
    <property type="match status" value="1"/>
</dbReference>
<dbReference type="InterPro" id="IPR036909">
    <property type="entry name" value="Cyt_c-like_dom_sf"/>
</dbReference>
<evidence type="ECO:0000256" key="6">
    <source>
        <dbReference type="ARBA" id="ARBA00023004"/>
    </source>
</evidence>
<dbReference type="PANTHER" id="PTHR10266">
    <property type="entry name" value="CYTOCHROME C1"/>
    <property type="match status" value="1"/>
</dbReference>
<proteinExistence type="predicted"/>
<feature type="signal peptide" evidence="10">
    <location>
        <begin position="1"/>
        <end position="28"/>
    </location>
</feature>
<keyword evidence="10" id="KW-0732">Signal</keyword>
<dbReference type="PROSITE" id="PS51007">
    <property type="entry name" value="CYTC"/>
    <property type="match status" value="1"/>
</dbReference>
<accession>A0ABM8U6H7</accession>
<gene>
    <name evidence="12" type="primary">petC_2</name>
    <name evidence="12" type="ORF">R54767_03473</name>
</gene>
<comment type="caution">
    <text evidence="12">The sequence shown here is derived from an EMBL/GenBank/DDBJ whole genome shotgun (WGS) entry which is preliminary data.</text>
</comment>
<keyword evidence="12" id="KW-0503">Monooxygenase</keyword>
<evidence type="ECO:0000313" key="13">
    <source>
        <dbReference type="Proteomes" id="UP000789752"/>
    </source>
</evidence>
<name>A0ABM8U6H7_9BURK</name>
<protein>
    <submittedName>
        <fullName evidence="12">Ammonia monooxygenase gamma subunit</fullName>
    </submittedName>
</protein>
<evidence type="ECO:0000256" key="4">
    <source>
        <dbReference type="ARBA" id="ARBA00022723"/>
    </source>
</evidence>
<evidence type="ECO:0000259" key="11">
    <source>
        <dbReference type="PROSITE" id="PS51007"/>
    </source>
</evidence>
<keyword evidence="2 8" id="KW-0349">Heme</keyword>
<comment type="subcellular location">
    <subcellularLocation>
        <location evidence="1">Membrane</location>
    </subcellularLocation>
</comment>
<evidence type="ECO:0000256" key="10">
    <source>
        <dbReference type="SAM" id="SignalP"/>
    </source>
</evidence>
<sequence length="254" mass="28952">MKKLLSTLALIGAASTMAFALMVSPAHADENFPLDRAPDNADNFASLQHGAQLFVNYCLNCHSANLMRYSRLEDLGISQKEIEKNLLFTTDKVGNTMSVAMRPEDAKAWFGAQPPDLSVEARARSKDWLYTYLRSFYRDDTRPTGWNNMVYDNVSMPHVLWQLQGQRTAKFEDDTDENTGEKIRKFVGYQQVTPGTMSAVDYDSAVADLVSYLSWMSEPTQQTRKRLGVWVLMFLGILSFFAWRLNAAYWKDIK</sequence>
<dbReference type="SUPFAM" id="SSF46626">
    <property type="entry name" value="Cytochrome c"/>
    <property type="match status" value="1"/>
</dbReference>
<evidence type="ECO:0000256" key="9">
    <source>
        <dbReference type="SAM" id="Phobius"/>
    </source>
</evidence>
<evidence type="ECO:0000313" key="12">
    <source>
        <dbReference type="EMBL" id="CAG4908113.1"/>
    </source>
</evidence>
<organism evidence="12 13">
    <name type="scientific">Paraburkholderia gardini</name>
    <dbReference type="NCBI Taxonomy" id="2823469"/>
    <lineage>
        <taxon>Bacteria</taxon>
        <taxon>Pseudomonadati</taxon>
        <taxon>Pseudomonadota</taxon>
        <taxon>Betaproteobacteria</taxon>
        <taxon>Burkholderiales</taxon>
        <taxon>Burkholderiaceae</taxon>
        <taxon>Paraburkholderia</taxon>
    </lineage>
</organism>
<reference evidence="12 13" key="1">
    <citation type="submission" date="2021-04" db="EMBL/GenBank/DDBJ databases">
        <authorList>
            <person name="Vanwijnsberghe S."/>
        </authorList>
    </citation>
    <scope>NUCLEOTIDE SEQUENCE [LARGE SCALE GENOMIC DNA]</scope>
    <source>
        <strain evidence="12 13">LMG 32171</strain>
    </source>
</reference>
<evidence type="ECO:0000256" key="5">
    <source>
        <dbReference type="ARBA" id="ARBA00022989"/>
    </source>
</evidence>
<dbReference type="PANTHER" id="PTHR10266:SF3">
    <property type="entry name" value="CYTOCHROME C1, HEME PROTEIN, MITOCHONDRIAL"/>
    <property type="match status" value="1"/>
</dbReference>
<evidence type="ECO:0000256" key="3">
    <source>
        <dbReference type="ARBA" id="ARBA00022692"/>
    </source>
</evidence>
<keyword evidence="13" id="KW-1185">Reference proteome</keyword>
<dbReference type="InterPro" id="IPR002326">
    <property type="entry name" value="Cyt_c1"/>
</dbReference>
<feature type="transmembrane region" description="Helical" evidence="9">
    <location>
        <begin position="227"/>
        <end position="245"/>
    </location>
</feature>
<dbReference type="GO" id="GO:0004497">
    <property type="term" value="F:monooxygenase activity"/>
    <property type="evidence" value="ECO:0007669"/>
    <property type="project" value="UniProtKB-KW"/>
</dbReference>
<keyword evidence="5 9" id="KW-1133">Transmembrane helix</keyword>
<evidence type="ECO:0000256" key="1">
    <source>
        <dbReference type="ARBA" id="ARBA00004370"/>
    </source>
</evidence>
<keyword evidence="7 9" id="KW-0472">Membrane</keyword>
<dbReference type="Proteomes" id="UP000789752">
    <property type="component" value="Unassembled WGS sequence"/>
</dbReference>
<dbReference type="PRINTS" id="PR00603">
    <property type="entry name" value="CYTOCHROMEC1"/>
</dbReference>
<evidence type="ECO:0000256" key="8">
    <source>
        <dbReference type="PROSITE-ProRule" id="PRU00433"/>
    </source>
</evidence>
<dbReference type="RefSeq" id="WP_228980372.1">
    <property type="nucleotide sequence ID" value="NZ_CAJQYY010000020.1"/>
</dbReference>